<dbReference type="GO" id="GO:0043022">
    <property type="term" value="F:ribosome binding"/>
    <property type="evidence" value="ECO:0007669"/>
    <property type="project" value="TreeGrafter"/>
</dbReference>
<dbReference type="GO" id="GO:0003723">
    <property type="term" value="F:RNA binding"/>
    <property type="evidence" value="ECO:0007669"/>
    <property type="project" value="InterPro"/>
</dbReference>
<evidence type="ECO:0000256" key="1">
    <source>
        <dbReference type="ARBA" id="ARBA00010939"/>
    </source>
</evidence>
<organism evidence="7 8">
    <name type="scientific">Candidatus Colwellbacteria bacterium RIFCSPLOWO2_02_FULL_44_20b</name>
    <dbReference type="NCBI Taxonomy" id="1797691"/>
    <lineage>
        <taxon>Bacteria</taxon>
        <taxon>Candidatus Colwelliibacteriota</taxon>
    </lineage>
</organism>
<reference evidence="7 8" key="1">
    <citation type="journal article" date="2016" name="Nat. Commun.">
        <title>Thousands of microbial genomes shed light on interconnected biogeochemical processes in an aquifer system.</title>
        <authorList>
            <person name="Anantharaman K."/>
            <person name="Brown C.T."/>
            <person name="Hug L.A."/>
            <person name="Sharon I."/>
            <person name="Castelle C.J."/>
            <person name="Probst A.J."/>
            <person name="Thomas B.C."/>
            <person name="Singh A."/>
            <person name="Wilkins M.J."/>
            <person name="Karaoz U."/>
            <person name="Brodie E.L."/>
            <person name="Williams K.H."/>
            <person name="Hubbard S.S."/>
            <person name="Banfield J.F."/>
        </authorList>
    </citation>
    <scope>NUCLEOTIDE SEQUENCE [LARGE SCALE GENOMIC DNA]</scope>
</reference>
<evidence type="ECO:0000256" key="4">
    <source>
        <dbReference type="NCBIfam" id="TIGR00008"/>
    </source>
</evidence>
<dbReference type="CDD" id="cd04451">
    <property type="entry name" value="S1_IF1"/>
    <property type="match status" value="1"/>
</dbReference>
<dbReference type="Pfam" id="PF01176">
    <property type="entry name" value="eIF-1a"/>
    <property type="match status" value="1"/>
</dbReference>
<dbReference type="FunFam" id="2.40.50.140:FF:000002">
    <property type="entry name" value="Translation initiation factor IF-1"/>
    <property type="match status" value="1"/>
</dbReference>
<evidence type="ECO:0000256" key="5">
    <source>
        <dbReference type="PROSITE-ProRule" id="PRU00181"/>
    </source>
</evidence>
<evidence type="ECO:0000259" key="6">
    <source>
        <dbReference type="PROSITE" id="PS50832"/>
    </source>
</evidence>
<proteinExistence type="inferred from homology"/>
<evidence type="ECO:0000256" key="3">
    <source>
        <dbReference type="ARBA" id="ARBA00022917"/>
    </source>
</evidence>
<dbReference type="GO" id="GO:0005829">
    <property type="term" value="C:cytosol"/>
    <property type="evidence" value="ECO:0007669"/>
    <property type="project" value="TreeGrafter"/>
</dbReference>
<comment type="similarity">
    <text evidence="1">Belongs to the IF-1 family.</text>
</comment>
<name>A0A1G1Z651_9BACT</name>
<evidence type="ECO:0000313" key="7">
    <source>
        <dbReference type="EMBL" id="OGY60108.1"/>
    </source>
</evidence>
<sequence length="72" mass="8148">MKDSAKSELVQGVVEESLPGTTFRVRLSTGETILAYISGRMRIHRIKILPGDSVVVEMTSYDRNRGRITRRL</sequence>
<evidence type="ECO:0000256" key="2">
    <source>
        <dbReference type="ARBA" id="ARBA00022540"/>
    </source>
</evidence>
<protein>
    <recommendedName>
        <fullName evidence="4">Translation initiation factor IF-1</fullName>
    </recommendedName>
</protein>
<keyword evidence="3 5" id="KW-0648">Protein biosynthesis</keyword>
<evidence type="ECO:0000313" key="8">
    <source>
        <dbReference type="Proteomes" id="UP000178808"/>
    </source>
</evidence>
<dbReference type="NCBIfam" id="TIGR00008">
    <property type="entry name" value="infA"/>
    <property type="match status" value="1"/>
</dbReference>
<dbReference type="InterPro" id="IPR006196">
    <property type="entry name" value="RNA-binding_domain_S1_IF1"/>
</dbReference>
<dbReference type="InterPro" id="IPR004368">
    <property type="entry name" value="TIF_IF1"/>
</dbReference>
<dbReference type="PANTHER" id="PTHR33370">
    <property type="entry name" value="TRANSLATION INITIATION FACTOR IF-1, CHLOROPLASTIC"/>
    <property type="match status" value="1"/>
</dbReference>
<gene>
    <name evidence="7" type="ORF">A3I31_00115</name>
</gene>
<dbReference type="PANTHER" id="PTHR33370:SF1">
    <property type="entry name" value="TRANSLATION INITIATION FACTOR IF-1, CHLOROPLASTIC"/>
    <property type="match status" value="1"/>
</dbReference>
<dbReference type="SUPFAM" id="SSF50249">
    <property type="entry name" value="Nucleic acid-binding proteins"/>
    <property type="match status" value="1"/>
</dbReference>
<dbReference type="InterPro" id="IPR012340">
    <property type="entry name" value="NA-bd_OB-fold"/>
</dbReference>
<dbReference type="EMBL" id="MHIZ01000023">
    <property type="protein sequence ID" value="OGY60108.1"/>
    <property type="molecule type" value="Genomic_DNA"/>
</dbReference>
<keyword evidence="2 5" id="KW-0396">Initiation factor</keyword>
<dbReference type="Proteomes" id="UP000178808">
    <property type="component" value="Unassembled WGS sequence"/>
</dbReference>
<comment type="caution">
    <text evidence="7">The sequence shown here is derived from an EMBL/GenBank/DDBJ whole genome shotgun (WGS) entry which is preliminary data.</text>
</comment>
<feature type="domain" description="S1-like" evidence="6">
    <location>
        <begin position="10"/>
        <end position="72"/>
    </location>
</feature>
<dbReference type="Gene3D" id="2.40.50.140">
    <property type="entry name" value="Nucleic acid-binding proteins"/>
    <property type="match status" value="1"/>
</dbReference>
<dbReference type="GO" id="GO:0003743">
    <property type="term" value="F:translation initiation factor activity"/>
    <property type="evidence" value="ECO:0007669"/>
    <property type="project" value="UniProtKB-UniRule"/>
</dbReference>
<dbReference type="PROSITE" id="PS50832">
    <property type="entry name" value="S1_IF1_TYPE"/>
    <property type="match status" value="1"/>
</dbReference>
<accession>A0A1G1Z651</accession>
<dbReference type="AlphaFoldDB" id="A0A1G1Z651"/>